<proteinExistence type="predicted"/>
<dbReference type="GO" id="GO:0032259">
    <property type="term" value="P:methylation"/>
    <property type="evidence" value="ECO:0007669"/>
    <property type="project" value="UniProtKB-KW"/>
</dbReference>
<feature type="region of interest" description="Disordered" evidence="2">
    <location>
        <begin position="1156"/>
        <end position="1186"/>
    </location>
</feature>
<evidence type="ECO:0000256" key="1">
    <source>
        <dbReference type="SAM" id="Coils"/>
    </source>
</evidence>
<evidence type="ECO:0000313" key="4">
    <source>
        <dbReference type="EMBL" id="CAL1140135.1"/>
    </source>
</evidence>
<reference evidence="3" key="1">
    <citation type="submission" date="2022-10" db="EMBL/GenBank/DDBJ databases">
        <authorList>
            <person name="Chen Y."/>
            <person name="Dougan E. K."/>
            <person name="Chan C."/>
            <person name="Rhodes N."/>
            <person name="Thang M."/>
        </authorList>
    </citation>
    <scope>NUCLEOTIDE SEQUENCE</scope>
</reference>
<feature type="compositionally biased region" description="Polar residues" evidence="2">
    <location>
        <begin position="1170"/>
        <end position="1181"/>
    </location>
</feature>
<comment type="caution">
    <text evidence="3">The sequence shown here is derived from an EMBL/GenBank/DDBJ whole genome shotgun (WGS) entry which is preliminary data.</text>
</comment>
<evidence type="ECO:0000256" key="2">
    <source>
        <dbReference type="SAM" id="MobiDB-lite"/>
    </source>
</evidence>
<keyword evidence="5" id="KW-0808">Transferase</keyword>
<dbReference type="EMBL" id="CAMXCT010001112">
    <property type="protein sequence ID" value="CAI3986760.1"/>
    <property type="molecule type" value="Genomic_DNA"/>
</dbReference>
<dbReference type="SUPFAM" id="SSF53335">
    <property type="entry name" value="S-adenosyl-L-methionine-dependent methyltransferases"/>
    <property type="match status" value="1"/>
</dbReference>
<dbReference type="EMBL" id="CAMXCT020001112">
    <property type="protein sequence ID" value="CAL1140135.1"/>
    <property type="molecule type" value="Genomic_DNA"/>
</dbReference>
<evidence type="ECO:0000313" key="5">
    <source>
        <dbReference type="EMBL" id="CAL4774072.1"/>
    </source>
</evidence>
<evidence type="ECO:0000313" key="6">
    <source>
        <dbReference type="Proteomes" id="UP001152797"/>
    </source>
</evidence>
<keyword evidence="6" id="KW-1185">Reference proteome</keyword>
<organism evidence="3">
    <name type="scientific">Cladocopium goreaui</name>
    <dbReference type="NCBI Taxonomy" id="2562237"/>
    <lineage>
        <taxon>Eukaryota</taxon>
        <taxon>Sar</taxon>
        <taxon>Alveolata</taxon>
        <taxon>Dinophyceae</taxon>
        <taxon>Suessiales</taxon>
        <taxon>Symbiodiniaceae</taxon>
        <taxon>Cladocopium</taxon>
    </lineage>
</organism>
<name>A0A9P1C800_9DINO</name>
<evidence type="ECO:0000313" key="3">
    <source>
        <dbReference type="EMBL" id="CAI3986760.1"/>
    </source>
</evidence>
<keyword evidence="1" id="KW-0175">Coiled coil</keyword>
<dbReference type="InterPro" id="IPR029063">
    <property type="entry name" value="SAM-dependent_MTases_sf"/>
</dbReference>
<dbReference type="GO" id="GO:0008168">
    <property type="term" value="F:methyltransferase activity"/>
    <property type="evidence" value="ECO:0007669"/>
    <property type="project" value="UniProtKB-KW"/>
</dbReference>
<accession>A0A9P1C800</accession>
<reference evidence="4" key="2">
    <citation type="submission" date="2024-04" db="EMBL/GenBank/DDBJ databases">
        <authorList>
            <person name="Chen Y."/>
            <person name="Shah S."/>
            <person name="Dougan E. K."/>
            <person name="Thang M."/>
            <person name="Chan C."/>
        </authorList>
    </citation>
    <scope>NUCLEOTIDE SEQUENCE [LARGE SCALE GENOMIC DNA]</scope>
</reference>
<feature type="region of interest" description="Disordered" evidence="2">
    <location>
        <begin position="814"/>
        <end position="837"/>
    </location>
</feature>
<keyword evidence="5" id="KW-0489">Methyltransferase</keyword>
<feature type="coiled-coil region" evidence="1">
    <location>
        <begin position="1191"/>
        <end position="1218"/>
    </location>
</feature>
<dbReference type="Proteomes" id="UP001152797">
    <property type="component" value="Unassembled WGS sequence"/>
</dbReference>
<dbReference type="OrthoDB" id="418735at2759"/>
<dbReference type="EMBL" id="CAMXCT030001112">
    <property type="protein sequence ID" value="CAL4774072.1"/>
    <property type="molecule type" value="Genomic_DNA"/>
</dbReference>
<gene>
    <name evidence="3" type="ORF">C1SCF055_LOCUS14083</name>
</gene>
<protein>
    <submittedName>
        <fullName evidence="5">Modification methylase MspI</fullName>
    </submittedName>
</protein>
<sequence>MAYPELLLEALQEFDCDGAKGSDPFLQRTNLLIDVTTRNFADDELRLGFQQMFPEGFGVTAFMHDFLTVPADTPGDDDLMLVWDTQKALPPTHVKIWGCQVFQSDLDVRTFFYDEHSSWFFADNPGNLPRSLQHVDFFCGGVGGWSSALRFLTNEIRMPSRSIGIEIDRAIAKTYAINHCVARARWLALAIRVHSSFPQVPFPTWRLPTIDTDHAVFLRQWDEDTKQQLAITEAVYKVASDPIKAGRHGRTKTPTEVLSSRIYGHKMHLPTFMAQYGSQHELPNAHLDEHTYLGFFLHDHTMPQGARFFHPAEVNLLHGVIDWMFVSHDLKHAWRTAGNSILPIHAMIPLVAMLGPHLTQTISIHDAVLAFLQRRIKANEMQVFQVPQGELYTRIDTVPVQPFLESLNSLHHMDDQQPLQVWIPQVGTRDMQPVQPTLDDLPDTQFDASAVSGAISVASSNASECPPNVILQAKIQGLAFLQSFWFASDLPAAVVETPWNHAFASEFPDLHALDGLTILRPRPCPVDFGNPYRDVLVQILVDHQMTLMKMEHAVPIQNHPEVSLIADELFDQFGRLEPHQCTADHTAIMTRPICNGEFRGPVLQLLAALELCPVQTHWNSDNDAFCLCYQGDPICLQTIADFWTAVVPLDMQSFLGRTVQSVPCPDGVMIQFVPCRTHGVMSPNAFAVQLSVLAFRSIVCAVNQTLPQEGSKPVLIKWTTRPLFNAELSGDFTIAMIIKLLHHALTPANGSAQHRIVHQAKQIMPEAYLRDLEMQSRRQAVVLHVVLQMHGGGQKTTALRTLLTEVNLAMPELPKPQTKKLPQGLPWNQPKRRKGEGDINPADFDILETFFQNEDGTPCPQVSAVRPQATGVCLLSSLQAEPWLSTSDKISSDELALLVIGKSPSTTVTGEDVVVPCRNLDGHMVLLHCHLYQLGTKLVTYQKGDPKQISADHCSLVAITLHKDDFQPEPWAEALHRTVPFIRQVLDQENLADCVLSIWGRSFRQGKSPCPPHQAATIQVHCSVPKDKLHKLLAKSGFNKLFCTPKNSAGRLDTGYQVIWLSCDSCQAAVSSAKVANPLGLVKGRKTLGIRVTEADFAAAWQLLCPQQPQPIKQAGEHVYRVDGLPFGVTIPMMTQWRAKIGWTAQPIRALGPQSMLMRSDNAPPEGTRPQASQAAASTGRTVDGPTELRLQAQDQKLKTIEQQLEKLAINQETMIKQTDARFQAAELREKQHVQQVAHTMDALKIEVAKSLDVSFQKNTQMMDERMAELKHLLISQKRPAPADDAMDD</sequence>